<dbReference type="InterPro" id="IPR017761">
    <property type="entry name" value="Laccase"/>
</dbReference>
<reference evidence="17" key="1">
    <citation type="journal article" date="2018" name="DNA Res.">
        <title>Multiple hybrid de novo genome assembly of finger millet, an orphan allotetraploid crop.</title>
        <authorList>
            <person name="Hatakeyama M."/>
            <person name="Aluri S."/>
            <person name="Balachadran M.T."/>
            <person name="Sivarajan S.R."/>
            <person name="Patrignani A."/>
            <person name="Gruter S."/>
            <person name="Poveda L."/>
            <person name="Shimizu-Inatsugi R."/>
            <person name="Baeten J."/>
            <person name="Francoijs K.J."/>
            <person name="Nataraja K.N."/>
            <person name="Reddy Y.A.N."/>
            <person name="Phadnis S."/>
            <person name="Ravikumar R.L."/>
            <person name="Schlapbach R."/>
            <person name="Sreeman S.M."/>
            <person name="Shimizu K.K."/>
        </authorList>
    </citation>
    <scope>NUCLEOTIDE SEQUENCE</scope>
</reference>
<evidence type="ECO:0000256" key="1">
    <source>
        <dbReference type="ARBA" id="ARBA00000349"/>
    </source>
</evidence>
<keyword evidence="12 13" id="KW-0439">Lignin degradation</keyword>
<comment type="function">
    <text evidence="2 13">Lignin degradation and detoxification of lignin-derived products.</text>
</comment>
<dbReference type="InterPro" id="IPR011707">
    <property type="entry name" value="Cu-oxidase-like_N"/>
</dbReference>
<dbReference type="Gene3D" id="2.60.40.420">
    <property type="entry name" value="Cupredoxins - blue copper proteins"/>
    <property type="match status" value="3"/>
</dbReference>
<dbReference type="EMBL" id="BQKI01000004">
    <property type="protein sequence ID" value="GJM92553.1"/>
    <property type="molecule type" value="Genomic_DNA"/>
</dbReference>
<evidence type="ECO:0000259" key="15">
    <source>
        <dbReference type="Pfam" id="PF07731"/>
    </source>
</evidence>
<dbReference type="PANTHER" id="PTHR11709:SF339">
    <property type="entry name" value="LACCASE-6"/>
    <property type="match status" value="1"/>
</dbReference>
<evidence type="ECO:0000259" key="16">
    <source>
        <dbReference type="Pfam" id="PF07732"/>
    </source>
</evidence>
<evidence type="ECO:0000256" key="12">
    <source>
        <dbReference type="ARBA" id="ARBA00023185"/>
    </source>
</evidence>
<dbReference type="InterPro" id="IPR045087">
    <property type="entry name" value="Cu-oxidase_fam"/>
</dbReference>
<keyword evidence="9 13" id="KW-0677">Repeat</keyword>
<accession>A0AAV5C481</accession>
<dbReference type="InterPro" id="IPR034288">
    <property type="entry name" value="CuRO_1_LCC"/>
</dbReference>
<feature type="chain" id="PRO_5043095415" description="Laccase" evidence="13">
    <location>
        <begin position="37"/>
        <end position="610"/>
    </location>
</feature>
<reference evidence="17" key="2">
    <citation type="submission" date="2021-12" db="EMBL/GenBank/DDBJ databases">
        <title>Resequencing data analysis of finger millet.</title>
        <authorList>
            <person name="Hatakeyama M."/>
            <person name="Aluri S."/>
            <person name="Balachadran M.T."/>
            <person name="Sivarajan S.R."/>
            <person name="Poveda L."/>
            <person name="Shimizu-Inatsugi R."/>
            <person name="Schlapbach R."/>
            <person name="Sreeman S.M."/>
            <person name="Shimizu K.K."/>
        </authorList>
    </citation>
    <scope>NUCLEOTIDE SEQUENCE</scope>
</reference>
<keyword evidence="7 13" id="KW-0964">Secreted</keyword>
<dbReference type="GO" id="GO:0005507">
    <property type="term" value="F:copper ion binding"/>
    <property type="evidence" value="ECO:0007669"/>
    <property type="project" value="InterPro"/>
</dbReference>
<evidence type="ECO:0000256" key="6">
    <source>
        <dbReference type="ARBA" id="ARBA00022523"/>
    </source>
</evidence>
<name>A0AAV5C481_ELECO</name>
<dbReference type="Pfam" id="PF07732">
    <property type="entry name" value="Cu-oxidase_3"/>
    <property type="match status" value="1"/>
</dbReference>
<evidence type="ECO:0000256" key="9">
    <source>
        <dbReference type="ARBA" id="ARBA00022737"/>
    </source>
</evidence>
<dbReference type="EC" id="1.10.3.2" evidence="5 13"/>
<dbReference type="AlphaFoldDB" id="A0AAV5C481"/>
<evidence type="ECO:0000259" key="14">
    <source>
        <dbReference type="Pfam" id="PF00394"/>
    </source>
</evidence>
<evidence type="ECO:0000256" key="8">
    <source>
        <dbReference type="ARBA" id="ARBA00022723"/>
    </source>
</evidence>
<dbReference type="GO" id="GO:0052716">
    <property type="term" value="F:hydroquinone:oxygen oxidoreductase activity"/>
    <property type="evidence" value="ECO:0007669"/>
    <property type="project" value="UniProtKB-EC"/>
</dbReference>
<dbReference type="GO" id="GO:0048046">
    <property type="term" value="C:apoplast"/>
    <property type="evidence" value="ECO:0007669"/>
    <property type="project" value="UniProtKB-SubCell"/>
</dbReference>
<evidence type="ECO:0000256" key="2">
    <source>
        <dbReference type="ARBA" id="ARBA00002075"/>
    </source>
</evidence>
<dbReference type="Proteomes" id="UP001054889">
    <property type="component" value="Unassembled WGS sequence"/>
</dbReference>
<feature type="domain" description="Plastocyanin-like" evidence="16">
    <location>
        <begin position="74"/>
        <end position="176"/>
    </location>
</feature>
<dbReference type="PROSITE" id="PS00079">
    <property type="entry name" value="MULTICOPPER_OXIDASE1"/>
    <property type="match status" value="1"/>
</dbReference>
<comment type="cofactor">
    <cofactor evidence="13">
        <name>Cu cation</name>
        <dbReference type="ChEBI" id="CHEBI:23378"/>
    </cofactor>
    <text evidence="13">Binds 4 Cu cations per monomer.</text>
</comment>
<dbReference type="Pfam" id="PF07731">
    <property type="entry name" value="Cu-oxidase_2"/>
    <property type="match status" value="1"/>
</dbReference>
<dbReference type="InterPro" id="IPR001117">
    <property type="entry name" value="Cu-oxidase_2nd"/>
</dbReference>
<dbReference type="InterPro" id="IPR034289">
    <property type="entry name" value="CuRO_3_LCC"/>
</dbReference>
<protein>
    <recommendedName>
        <fullName evidence="5 13">Laccase</fullName>
        <ecNumber evidence="5 13">1.10.3.2</ecNumber>
    </recommendedName>
    <alternativeName>
        <fullName evidence="13">Benzenediol:oxygen oxidoreductase</fullName>
    </alternativeName>
    <alternativeName>
        <fullName evidence="13">Diphenol oxidase</fullName>
    </alternativeName>
    <alternativeName>
        <fullName evidence="13">Urishiol oxidase</fullName>
    </alternativeName>
</protein>
<dbReference type="NCBIfam" id="TIGR03389">
    <property type="entry name" value="laccase"/>
    <property type="match status" value="1"/>
</dbReference>
<keyword evidence="10 13" id="KW-0560">Oxidoreductase</keyword>
<dbReference type="GO" id="GO:0046274">
    <property type="term" value="P:lignin catabolic process"/>
    <property type="evidence" value="ECO:0007669"/>
    <property type="project" value="UniProtKB-KW"/>
</dbReference>
<proteinExistence type="inferred from homology"/>
<dbReference type="InterPro" id="IPR011706">
    <property type="entry name" value="Cu-oxidase_C"/>
</dbReference>
<comment type="subcellular location">
    <subcellularLocation>
        <location evidence="3 13">Secreted</location>
        <location evidence="3 13">Extracellular space</location>
        <location evidence="3 13">Apoplast</location>
    </subcellularLocation>
</comment>
<evidence type="ECO:0000256" key="11">
    <source>
        <dbReference type="ARBA" id="ARBA00023008"/>
    </source>
</evidence>
<evidence type="ECO:0000313" key="18">
    <source>
        <dbReference type="Proteomes" id="UP001054889"/>
    </source>
</evidence>
<keyword evidence="11 13" id="KW-0186">Copper</keyword>
<dbReference type="SUPFAM" id="SSF49503">
    <property type="entry name" value="Cupredoxins"/>
    <property type="match status" value="3"/>
</dbReference>
<evidence type="ECO:0000256" key="13">
    <source>
        <dbReference type="RuleBase" id="RU361119"/>
    </source>
</evidence>
<feature type="domain" description="Plastocyanin-like" evidence="15">
    <location>
        <begin position="454"/>
        <end position="592"/>
    </location>
</feature>
<keyword evidence="6 13" id="KW-0052">Apoplast</keyword>
<dbReference type="InterPro" id="IPR033138">
    <property type="entry name" value="Cu_oxidase_CS"/>
</dbReference>
<keyword evidence="18" id="KW-1185">Reference proteome</keyword>
<dbReference type="CDD" id="cd13849">
    <property type="entry name" value="CuRO_1_LCC_plant"/>
    <property type="match status" value="1"/>
</dbReference>
<comment type="caution">
    <text evidence="17">The sequence shown here is derived from an EMBL/GenBank/DDBJ whole genome shotgun (WGS) entry which is preliminary data.</text>
</comment>
<keyword evidence="13" id="KW-0732">Signal</keyword>
<dbReference type="Pfam" id="PF00394">
    <property type="entry name" value="Cu-oxidase"/>
    <property type="match status" value="1"/>
</dbReference>
<dbReference type="CDD" id="cd13897">
    <property type="entry name" value="CuRO_3_LCC_plant"/>
    <property type="match status" value="1"/>
</dbReference>
<comment type="catalytic activity">
    <reaction evidence="1 13">
        <text>4 hydroquinone + O2 = 4 benzosemiquinone + 2 H2O</text>
        <dbReference type="Rhea" id="RHEA:11276"/>
        <dbReference type="ChEBI" id="CHEBI:15377"/>
        <dbReference type="ChEBI" id="CHEBI:15379"/>
        <dbReference type="ChEBI" id="CHEBI:17594"/>
        <dbReference type="ChEBI" id="CHEBI:17977"/>
        <dbReference type="EC" id="1.10.3.2"/>
    </reaction>
</comment>
<evidence type="ECO:0000256" key="4">
    <source>
        <dbReference type="ARBA" id="ARBA00010609"/>
    </source>
</evidence>
<organism evidence="17 18">
    <name type="scientific">Eleusine coracana subsp. coracana</name>
    <dbReference type="NCBI Taxonomy" id="191504"/>
    <lineage>
        <taxon>Eukaryota</taxon>
        <taxon>Viridiplantae</taxon>
        <taxon>Streptophyta</taxon>
        <taxon>Embryophyta</taxon>
        <taxon>Tracheophyta</taxon>
        <taxon>Spermatophyta</taxon>
        <taxon>Magnoliopsida</taxon>
        <taxon>Liliopsida</taxon>
        <taxon>Poales</taxon>
        <taxon>Poaceae</taxon>
        <taxon>PACMAD clade</taxon>
        <taxon>Chloridoideae</taxon>
        <taxon>Cynodonteae</taxon>
        <taxon>Eleusininae</taxon>
        <taxon>Eleusine</taxon>
    </lineage>
</organism>
<gene>
    <name evidence="17" type="primary">ga09032</name>
    <name evidence="17" type="ORF">PR202_ga09032</name>
</gene>
<dbReference type="InterPro" id="IPR008972">
    <property type="entry name" value="Cupredoxin"/>
</dbReference>
<evidence type="ECO:0000256" key="10">
    <source>
        <dbReference type="ARBA" id="ARBA00023002"/>
    </source>
</evidence>
<dbReference type="InterPro" id="IPR002355">
    <property type="entry name" value="Cu_oxidase_Cu_BS"/>
</dbReference>
<evidence type="ECO:0000256" key="7">
    <source>
        <dbReference type="ARBA" id="ARBA00022525"/>
    </source>
</evidence>
<evidence type="ECO:0000256" key="3">
    <source>
        <dbReference type="ARBA" id="ARBA00004271"/>
    </source>
</evidence>
<dbReference type="CDD" id="cd13875">
    <property type="entry name" value="CuRO_2_LCC_plant"/>
    <property type="match status" value="1"/>
</dbReference>
<sequence>MALTVSAQAVQQLNSMPSSWQILVFSLFCIATIVQSDTVEHTFNMCFFAIHPTFTSKFQVGTVSIPRICQPGNITVTAVNGRVPGPVIEAKEGDTVAIHVVNDSPYNVTIHWHGVFQRRTPWADGPSMVTQCPIRPGGRYTYRFAVAGQEGTLWWHAHASFMRATVHGALIIRPRQAYPFPAPDGERTVLLGEWWNADAVQLERQAFLAGTSIAPADAYTINGKPGNLYDCRITTNRGISRFEVRRNSTYLLRIINAALNTQFFFKVAGHTFTVVAADASYTTPYHTDVIVLAPGQTVDALMAAADASPAAGSYYMAISTYQSAIPLRPGSFNGNVTTVLVEYAGSTPSHHHHHQPPAMPEVTDTPAAHRFYTGMTALLRAGCRSAVPLAVDTRMFVTVGLGFSACAPAQTSCNRSAPVVAATMNNQSFTLPTAVSLLDARFRNAARGVYTADFPDRPPVAFDYANATGRELLGTALASTGRASTKVRAVKYNATVEVVLQNTALVGRESHPMHLHAFNFFVLAQGFGNYDAAAAEERFNLVNPQERNTVAVPTGGWAVIRFVADNPGMWFMHCHIDAHLSIGLAMAFDVEDGPTPDTVLPPPPRDLPKC</sequence>
<dbReference type="InterPro" id="IPR034285">
    <property type="entry name" value="CuRO_2_LCC"/>
</dbReference>
<dbReference type="PANTHER" id="PTHR11709">
    <property type="entry name" value="MULTI-COPPER OXIDASE"/>
    <property type="match status" value="1"/>
</dbReference>
<keyword evidence="8 13" id="KW-0479">Metal-binding</keyword>
<evidence type="ECO:0000256" key="5">
    <source>
        <dbReference type="ARBA" id="ARBA00012297"/>
    </source>
</evidence>
<evidence type="ECO:0000313" key="17">
    <source>
        <dbReference type="EMBL" id="GJM92553.1"/>
    </source>
</evidence>
<feature type="domain" description="Plastocyanin-like" evidence="14">
    <location>
        <begin position="187"/>
        <end position="340"/>
    </location>
</feature>
<comment type="similarity">
    <text evidence="4 13">Belongs to the multicopper oxidase family.</text>
</comment>
<dbReference type="PROSITE" id="PS00080">
    <property type="entry name" value="MULTICOPPER_OXIDASE2"/>
    <property type="match status" value="1"/>
</dbReference>
<feature type="signal peptide" evidence="13">
    <location>
        <begin position="1"/>
        <end position="36"/>
    </location>
</feature>